<reference evidence="4 5" key="1">
    <citation type="journal article" date="2015" name="Plant Cell">
        <title>Oil accumulation by the oleaginous diatom Fistulifera solaris as revealed by the genome and transcriptome.</title>
        <authorList>
            <person name="Tanaka T."/>
            <person name="Maeda Y."/>
            <person name="Veluchamy A."/>
            <person name="Tanaka M."/>
            <person name="Abida H."/>
            <person name="Marechal E."/>
            <person name="Bowler C."/>
            <person name="Muto M."/>
            <person name="Sunaga Y."/>
            <person name="Tanaka M."/>
            <person name="Yoshino T."/>
            <person name="Taniguchi T."/>
            <person name="Fukuda Y."/>
            <person name="Nemoto M."/>
            <person name="Matsumoto M."/>
            <person name="Wong P.S."/>
            <person name="Aburatani S."/>
            <person name="Fujibuchi W."/>
        </authorList>
    </citation>
    <scope>NUCLEOTIDE SEQUENCE [LARGE SCALE GENOMIC DNA]</scope>
    <source>
        <strain evidence="4 5">JPCC DA0580</strain>
    </source>
</reference>
<sequence>MKEQEAKELPPPERLVSGSYSIVSQLTDPTSLFEPVEPVPAPTSPASFQSERISLDDCLDEKAAAMPPPLQRNVSIHEQKGYLLQSPGAVSIIGSTSTSNETQDIEEPSQSGSQQDDQEQPSYEGSYTTTAIAISNEDLESEIRGRILQNAVQASHIQAEKPGHQKRNLGMVVCLAIAAILAAILVTRLVLIKPDTDELLAVPTFSPQPTIAPSTPLPTQRPTLSPTFAPTAAPTTDRNRVLAEYLRPLTFDQGESMDRPGTPQSNAFRTVVSRRNLYPGEDLVTTYALLVLYESMQGSRWTNNTNWYSGLSVCSWHGVTCKPSSQIQRRRLMQPEGKGDNDGMNVAALRLSNNQLLGTIPPEVALLPLEVLDLSRNHLVDSIPEQLKHLKQMKYLNLEGNQLYGTIPDTWCTEGVVLLVDCATVACSCCVPDCSLVAPAAAPVAAGPVAAMLPTVVTAPSLLATPTSGVMPNLPSLPVSVPTSAVAPSPVATPVLPPLAAPVFTVPTVPVTPTSPSLPMAPTSQAVPTLPSLPTVATVPSPQTIPTVPTTQSVPTVPMPQTVPTMPTTQTVPTPQTTPTLPNVPTPEMIPAPQSSPQAQPAVPVTPVLFPTPVVPTAPQVISTTKPAVAPVTPTAGSGTPAPTFGLNPPVNAPVQAPALAPVPSPILITVPEDGFPAPTRMPVRHPPTIIPPFSVPAQLPVYASNAPPALAPSIPTIPTILQQPILQPTLNLVPSQIAILAPYLPPQLKPALPKVEWSPVRPPVAQPIPNYDPPTPVSAPVAVPVSPIAPEPAPALAPARPPSAGSEGAPSLIQAPSPVLIIIPEGAPNLIEAPSPVQGATTSSVPTAMSPAPVTTVIEEETPTEGTTDSPTA</sequence>
<feature type="region of interest" description="Disordered" evidence="1">
    <location>
        <begin position="211"/>
        <end position="234"/>
    </location>
</feature>
<feature type="region of interest" description="Disordered" evidence="1">
    <location>
        <begin position="835"/>
        <end position="874"/>
    </location>
</feature>
<name>A0A1Z5JIE9_FISSO</name>
<keyword evidence="2" id="KW-0812">Transmembrane</keyword>
<keyword evidence="2" id="KW-1133">Transmembrane helix</keyword>
<dbReference type="OrthoDB" id="1743210at2759"/>
<evidence type="ECO:0000256" key="2">
    <source>
        <dbReference type="SAM" id="Phobius"/>
    </source>
</evidence>
<dbReference type="PANTHER" id="PTHR48010">
    <property type="entry name" value="OS05G0588300 PROTEIN"/>
    <property type="match status" value="1"/>
</dbReference>
<feature type="region of interest" description="Disordered" evidence="1">
    <location>
        <begin position="93"/>
        <end position="125"/>
    </location>
</feature>
<feature type="domain" description="Leucine-rich repeat-containing N-terminal plant-type" evidence="3">
    <location>
        <begin position="288"/>
        <end position="321"/>
    </location>
</feature>
<keyword evidence="2" id="KW-0472">Membrane</keyword>
<comment type="caution">
    <text evidence="4">The sequence shown here is derived from an EMBL/GenBank/DDBJ whole genome shotgun (WGS) entry which is preliminary data.</text>
</comment>
<evidence type="ECO:0000313" key="5">
    <source>
        <dbReference type="Proteomes" id="UP000198406"/>
    </source>
</evidence>
<evidence type="ECO:0000256" key="1">
    <source>
        <dbReference type="SAM" id="MobiDB-lite"/>
    </source>
</evidence>
<feature type="transmembrane region" description="Helical" evidence="2">
    <location>
        <begin position="169"/>
        <end position="191"/>
    </location>
</feature>
<keyword evidence="5" id="KW-1185">Reference proteome</keyword>
<feature type="compositionally biased region" description="Low complexity" evidence="1">
    <location>
        <begin position="222"/>
        <end position="234"/>
    </location>
</feature>
<dbReference type="Pfam" id="PF08263">
    <property type="entry name" value="LRRNT_2"/>
    <property type="match status" value="1"/>
</dbReference>
<dbReference type="AlphaFoldDB" id="A0A1Z5JIE9"/>
<protein>
    <recommendedName>
        <fullName evidence="3">Leucine-rich repeat-containing N-terminal plant-type domain-containing protein</fullName>
    </recommendedName>
</protein>
<dbReference type="Proteomes" id="UP000198406">
    <property type="component" value="Unassembled WGS sequence"/>
</dbReference>
<dbReference type="InParanoid" id="A0A1Z5JIE9"/>
<dbReference type="Gene3D" id="3.80.10.10">
    <property type="entry name" value="Ribonuclease Inhibitor"/>
    <property type="match status" value="1"/>
</dbReference>
<dbReference type="InterPro" id="IPR032675">
    <property type="entry name" value="LRR_dom_sf"/>
</dbReference>
<feature type="compositionally biased region" description="Polar residues" evidence="1">
    <location>
        <begin position="93"/>
        <end position="102"/>
    </location>
</feature>
<organism evidence="4 5">
    <name type="scientific">Fistulifera solaris</name>
    <name type="common">Oleaginous diatom</name>
    <dbReference type="NCBI Taxonomy" id="1519565"/>
    <lineage>
        <taxon>Eukaryota</taxon>
        <taxon>Sar</taxon>
        <taxon>Stramenopiles</taxon>
        <taxon>Ochrophyta</taxon>
        <taxon>Bacillariophyta</taxon>
        <taxon>Bacillariophyceae</taxon>
        <taxon>Bacillariophycidae</taxon>
        <taxon>Naviculales</taxon>
        <taxon>Naviculaceae</taxon>
        <taxon>Fistulifera</taxon>
    </lineage>
</organism>
<accession>A0A1Z5JIE9</accession>
<dbReference type="InterPro" id="IPR050994">
    <property type="entry name" value="At_inactive_RLKs"/>
</dbReference>
<dbReference type="InterPro" id="IPR001611">
    <property type="entry name" value="Leu-rich_rpt"/>
</dbReference>
<feature type="compositionally biased region" description="Polar residues" evidence="1">
    <location>
        <begin position="211"/>
        <end position="221"/>
    </location>
</feature>
<dbReference type="InterPro" id="IPR013210">
    <property type="entry name" value="LRR_N_plant-typ"/>
</dbReference>
<feature type="compositionally biased region" description="Polar residues" evidence="1">
    <location>
        <begin position="839"/>
        <end position="848"/>
    </location>
</feature>
<proteinExistence type="predicted"/>
<dbReference type="SUPFAM" id="SSF52058">
    <property type="entry name" value="L domain-like"/>
    <property type="match status" value="1"/>
</dbReference>
<dbReference type="Pfam" id="PF13855">
    <property type="entry name" value="LRR_8"/>
    <property type="match status" value="1"/>
</dbReference>
<dbReference type="EMBL" id="BDSP01000071">
    <property type="protein sequence ID" value="GAX13622.1"/>
    <property type="molecule type" value="Genomic_DNA"/>
</dbReference>
<feature type="compositionally biased region" description="Low complexity" evidence="1">
    <location>
        <begin position="865"/>
        <end position="874"/>
    </location>
</feature>
<gene>
    <name evidence="4" type="ORF">FisN_14Lh365</name>
</gene>
<evidence type="ECO:0000313" key="4">
    <source>
        <dbReference type="EMBL" id="GAX13622.1"/>
    </source>
</evidence>
<evidence type="ECO:0000259" key="3">
    <source>
        <dbReference type="Pfam" id="PF08263"/>
    </source>
</evidence>
<dbReference type="PANTHER" id="PTHR48010:SF58">
    <property type="entry name" value="RECEPTOR PROTEIN KINASE-LIKE PROTEIN ZAR1"/>
    <property type="match status" value="1"/>
</dbReference>